<dbReference type="EMBL" id="KI630480">
    <property type="protein sequence ID" value="EYU38491.1"/>
    <property type="molecule type" value="Genomic_DNA"/>
</dbReference>
<keyword evidence="1" id="KW-0694">RNA-binding</keyword>
<dbReference type="PANTHER" id="PTHR36309:SF1">
    <property type="entry name" value="RNA-BINDING (RRM_RBD_RNP MOTIFS) FAMILY PROTEIN"/>
    <property type="match status" value="1"/>
</dbReference>
<dbReference type="Gene3D" id="3.30.70.330">
    <property type="match status" value="1"/>
</dbReference>
<name>A0A022RHY0_ERYGU</name>
<evidence type="ECO:0000256" key="2">
    <source>
        <dbReference type="SAM" id="Coils"/>
    </source>
</evidence>
<dbReference type="PROSITE" id="PS50102">
    <property type="entry name" value="RRM"/>
    <property type="match status" value="1"/>
</dbReference>
<dbReference type="InterPro" id="IPR012677">
    <property type="entry name" value="Nucleotide-bd_a/b_plait_sf"/>
</dbReference>
<keyword evidence="5" id="KW-1185">Reference proteome</keyword>
<reference evidence="4 5" key="1">
    <citation type="journal article" date="2013" name="Proc. Natl. Acad. Sci. U.S.A.">
        <title>Fine-scale variation in meiotic recombination in Mimulus inferred from population shotgun sequencing.</title>
        <authorList>
            <person name="Hellsten U."/>
            <person name="Wright K.M."/>
            <person name="Jenkins J."/>
            <person name="Shu S."/>
            <person name="Yuan Y."/>
            <person name="Wessler S.R."/>
            <person name="Schmutz J."/>
            <person name="Willis J.H."/>
            <person name="Rokhsar D.S."/>
        </authorList>
    </citation>
    <scope>NUCLEOTIDE SEQUENCE [LARGE SCALE GENOMIC DNA]</scope>
    <source>
        <strain evidence="5">cv. DUN x IM62</strain>
    </source>
</reference>
<accession>A0A022RHY0</accession>
<dbReference type="PANTHER" id="PTHR36309">
    <property type="entry name" value="RNA-BINDING (RRM/RBD/RNP MOTIFS) FAMILY PROTEIN"/>
    <property type="match status" value="1"/>
</dbReference>
<dbReference type="eggNOG" id="ENOG502QUFQ">
    <property type="taxonomic scope" value="Eukaryota"/>
</dbReference>
<dbReference type="InterPro" id="IPR035979">
    <property type="entry name" value="RBD_domain_sf"/>
</dbReference>
<evidence type="ECO:0000259" key="3">
    <source>
        <dbReference type="PROSITE" id="PS50102"/>
    </source>
</evidence>
<evidence type="ECO:0000256" key="1">
    <source>
        <dbReference type="PROSITE-ProRule" id="PRU00176"/>
    </source>
</evidence>
<sequence length="192" mass="21986">MDSTEEYVEFLNKVRRTIYIDNLSPAVTGTVVKAAFNQFGDVASVEFIPTFMQPEGVPRAALVEMANITLAQRIITDMNTLSFMIGGLPRPVRAKPAQVEMFDNRPRKPGREIQYSWRRKKDPDFEIAKKIQNVVKRHAAEASFLLEQQLKEEESLAERQAETLRVNCKKLEAMGRVSRDGKRLAERYGIRK</sequence>
<dbReference type="SMART" id="SM00360">
    <property type="entry name" value="RRM"/>
    <property type="match status" value="1"/>
</dbReference>
<dbReference type="Proteomes" id="UP000030748">
    <property type="component" value="Unassembled WGS sequence"/>
</dbReference>
<feature type="coiled-coil region" evidence="2">
    <location>
        <begin position="147"/>
        <end position="174"/>
    </location>
</feature>
<dbReference type="Pfam" id="PF00076">
    <property type="entry name" value="RRM_1"/>
    <property type="match status" value="1"/>
</dbReference>
<proteinExistence type="predicted"/>
<dbReference type="SUPFAM" id="SSF54928">
    <property type="entry name" value="RNA-binding domain, RBD"/>
    <property type="match status" value="1"/>
</dbReference>
<feature type="domain" description="RRM" evidence="3">
    <location>
        <begin position="16"/>
        <end position="99"/>
    </location>
</feature>
<dbReference type="GO" id="GO:0003723">
    <property type="term" value="F:RNA binding"/>
    <property type="evidence" value="ECO:0007669"/>
    <property type="project" value="UniProtKB-UniRule"/>
</dbReference>
<protein>
    <recommendedName>
        <fullName evidence="3">RRM domain-containing protein</fullName>
    </recommendedName>
</protein>
<organism evidence="4 5">
    <name type="scientific">Erythranthe guttata</name>
    <name type="common">Yellow monkey flower</name>
    <name type="synonym">Mimulus guttatus</name>
    <dbReference type="NCBI Taxonomy" id="4155"/>
    <lineage>
        <taxon>Eukaryota</taxon>
        <taxon>Viridiplantae</taxon>
        <taxon>Streptophyta</taxon>
        <taxon>Embryophyta</taxon>
        <taxon>Tracheophyta</taxon>
        <taxon>Spermatophyta</taxon>
        <taxon>Magnoliopsida</taxon>
        <taxon>eudicotyledons</taxon>
        <taxon>Gunneridae</taxon>
        <taxon>Pentapetalae</taxon>
        <taxon>asterids</taxon>
        <taxon>lamiids</taxon>
        <taxon>Lamiales</taxon>
        <taxon>Phrymaceae</taxon>
        <taxon>Erythranthe</taxon>
    </lineage>
</organism>
<keyword evidence="2" id="KW-0175">Coiled coil</keyword>
<dbReference type="OrthoDB" id="1913496at2759"/>
<dbReference type="EMBL" id="KI630480">
    <property type="protein sequence ID" value="EYU38490.1"/>
    <property type="molecule type" value="Genomic_DNA"/>
</dbReference>
<dbReference type="CDD" id="cd00590">
    <property type="entry name" value="RRM_SF"/>
    <property type="match status" value="1"/>
</dbReference>
<dbReference type="STRING" id="4155.A0A022RHY0"/>
<evidence type="ECO:0000313" key="5">
    <source>
        <dbReference type="Proteomes" id="UP000030748"/>
    </source>
</evidence>
<dbReference type="AlphaFoldDB" id="A0A022RHY0"/>
<dbReference type="InterPro" id="IPR000504">
    <property type="entry name" value="RRM_dom"/>
</dbReference>
<dbReference type="InterPro" id="IPR053316">
    <property type="entry name" value="Epigenetic_reg_gene_expr"/>
</dbReference>
<gene>
    <name evidence="4" type="ORF">MIMGU_mgv1a014357mg</name>
</gene>
<evidence type="ECO:0000313" key="4">
    <source>
        <dbReference type="EMBL" id="EYU38490.1"/>
    </source>
</evidence>